<evidence type="ECO:0000256" key="1">
    <source>
        <dbReference type="ARBA" id="ARBA00004571"/>
    </source>
</evidence>
<evidence type="ECO:0000256" key="7">
    <source>
        <dbReference type="ARBA" id="ARBA00023237"/>
    </source>
</evidence>
<dbReference type="Gene3D" id="2.170.130.10">
    <property type="entry name" value="TonB-dependent receptor, plug domain"/>
    <property type="match status" value="1"/>
</dbReference>
<feature type="chain" id="PRO_5047179644" evidence="10">
    <location>
        <begin position="22"/>
        <end position="992"/>
    </location>
</feature>
<dbReference type="NCBIfam" id="TIGR04057">
    <property type="entry name" value="SusC_RagA_signa"/>
    <property type="match status" value="1"/>
</dbReference>
<dbReference type="InterPro" id="IPR023996">
    <property type="entry name" value="TonB-dep_OMP_SusC/RagA"/>
</dbReference>
<evidence type="ECO:0000256" key="6">
    <source>
        <dbReference type="ARBA" id="ARBA00023136"/>
    </source>
</evidence>
<evidence type="ECO:0000256" key="3">
    <source>
        <dbReference type="ARBA" id="ARBA00022452"/>
    </source>
</evidence>
<dbReference type="Proteomes" id="UP001245285">
    <property type="component" value="Unassembled WGS sequence"/>
</dbReference>
<keyword evidence="6 8" id="KW-0472">Membrane</keyword>
<dbReference type="Gene3D" id="2.40.170.20">
    <property type="entry name" value="TonB-dependent receptor, beta-barrel domain"/>
    <property type="match status" value="1"/>
</dbReference>
<keyword evidence="3 8" id="KW-1134">Transmembrane beta strand</keyword>
<sequence>MKKSTCLLIIIFLSGLITAQAQSYSVSGTVVDENNVPLLGVNVIVKGESRGTTTDFDGNYIVDDISTGDVLEFSYLGFIAQEVTVSSQQTIDVQLITDSEALDEVVVVGYGTQRKSNVVGSVSSVEVDEATAIPTTNVSEMLRGRAAGVQVNLGSARPGGESNIVIRGNVSVAPNGNSPLIIVDGLPFDNLNDVAPSDIASIEILKDAASTAIYGSRASNGVILVTTKRGVEGITRINYNAYTTTQSVTKNFNLYDGSQFIDLRREANRNRFTGDYLRDENIFSPFELETIENRQFVNWEDLVLREGVIQSHSLSFSSGTEKTKIFSSLNYFTQNGIIPNSSYDRGTFKLNLEHQITDKLTFRGIFNYQNATQDQETGGLNFTTITPLARPFDENGELVKFYLGNSITAVNPLWDQRESTDESKINLTDVNLNLTYNFTPFLSYTLNTFLRNRNTNRGIYRSSLHSAGDEGIDGIGVLANTLFKQVLVENIVNYNPQINDDHSLEITGVQAFDEQENQFTQIDKSGFTNDALGYNGNATTLLANVRNVSQRRLLSFLARVRYSYLNRYLLEATARADGASVFAANNKWGYFPAVSFAWKMHEEPFLEAVESINEMKFRVSYGATGNQGINSLESLGVANDRPYVFNGQTVGGSTASSRLPNPNLKWETTTTFNAGVDFRLFNNLFDGTVEYYKANTTDLLLDRSIAGTTGFNVIRFNVGELQNEGFEASLNSNFISTENFRWTLGLIFSKNRNEIISLTGETDDNGNPIDITDSSGRRLSIGQSINNIWLPKYDGIYQVGDDIAGSGNPLAQPGDVRVVDQDGNGQIDDRDNVFINTDPDWYGSITNTFNYKNFELFADVYFVQGATRLNSVLANGELWKGAINGIRTKYYTPEFPSTQYPRPKPDTHLHLFPFAVRDASYIRLRTLTLGYNLPNNALSKIGIDKLKIYATGNNLLTFTDFRSYSPEQDLLSNGGTSFPETRDITIGTNITF</sequence>
<keyword evidence="4 8" id="KW-0812">Transmembrane</keyword>
<dbReference type="InterPro" id="IPR000531">
    <property type="entry name" value="Beta-barrel_TonB"/>
</dbReference>
<dbReference type="InterPro" id="IPR008969">
    <property type="entry name" value="CarboxyPept-like_regulatory"/>
</dbReference>
<evidence type="ECO:0000256" key="10">
    <source>
        <dbReference type="SAM" id="SignalP"/>
    </source>
</evidence>
<keyword evidence="7 8" id="KW-0998">Cell outer membrane</keyword>
<keyword evidence="5 9" id="KW-0798">TonB box</keyword>
<accession>A0ABU3CLC9</accession>
<dbReference type="EMBL" id="JAVRHO010000013">
    <property type="protein sequence ID" value="MDT0647160.1"/>
    <property type="molecule type" value="Genomic_DNA"/>
</dbReference>
<dbReference type="InterPro" id="IPR039426">
    <property type="entry name" value="TonB-dep_rcpt-like"/>
</dbReference>
<dbReference type="InterPro" id="IPR012910">
    <property type="entry name" value="Plug_dom"/>
</dbReference>
<dbReference type="Pfam" id="PF13715">
    <property type="entry name" value="CarbopepD_reg_2"/>
    <property type="match status" value="1"/>
</dbReference>
<evidence type="ECO:0000256" key="4">
    <source>
        <dbReference type="ARBA" id="ARBA00022692"/>
    </source>
</evidence>
<evidence type="ECO:0000313" key="14">
    <source>
        <dbReference type="Proteomes" id="UP001245285"/>
    </source>
</evidence>
<feature type="domain" description="TonB-dependent receptor plug" evidence="12">
    <location>
        <begin position="115"/>
        <end position="222"/>
    </location>
</feature>
<name>A0ABU3CLC9_9FLAO</name>
<comment type="similarity">
    <text evidence="8 9">Belongs to the TonB-dependent receptor family.</text>
</comment>
<evidence type="ECO:0000256" key="2">
    <source>
        <dbReference type="ARBA" id="ARBA00022448"/>
    </source>
</evidence>
<organism evidence="13 14">
    <name type="scientific">Autumnicola lenta</name>
    <dbReference type="NCBI Taxonomy" id="3075593"/>
    <lineage>
        <taxon>Bacteria</taxon>
        <taxon>Pseudomonadati</taxon>
        <taxon>Bacteroidota</taxon>
        <taxon>Flavobacteriia</taxon>
        <taxon>Flavobacteriales</taxon>
        <taxon>Flavobacteriaceae</taxon>
        <taxon>Autumnicola</taxon>
    </lineage>
</organism>
<comment type="subcellular location">
    <subcellularLocation>
        <location evidence="1 8">Cell outer membrane</location>
        <topology evidence="1 8">Multi-pass membrane protein</topology>
    </subcellularLocation>
</comment>
<dbReference type="InterPro" id="IPR036942">
    <property type="entry name" value="Beta-barrel_TonB_sf"/>
</dbReference>
<proteinExistence type="inferred from homology"/>
<evidence type="ECO:0000256" key="5">
    <source>
        <dbReference type="ARBA" id="ARBA00023077"/>
    </source>
</evidence>
<dbReference type="RefSeq" id="WP_311495272.1">
    <property type="nucleotide sequence ID" value="NZ_JAVRHO010000013.1"/>
</dbReference>
<feature type="signal peptide" evidence="10">
    <location>
        <begin position="1"/>
        <end position="21"/>
    </location>
</feature>
<keyword evidence="10" id="KW-0732">Signal</keyword>
<keyword evidence="13" id="KW-0675">Receptor</keyword>
<dbReference type="InterPro" id="IPR037066">
    <property type="entry name" value="Plug_dom_sf"/>
</dbReference>
<dbReference type="Gene3D" id="2.60.40.1120">
    <property type="entry name" value="Carboxypeptidase-like, regulatory domain"/>
    <property type="match status" value="1"/>
</dbReference>
<gene>
    <name evidence="13" type="ORF">RM545_10715</name>
</gene>
<keyword evidence="2 8" id="KW-0813">Transport</keyword>
<dbReference type="SUPFAM" id="SSF56935">
    <property type="entry name" value="Porins"/>
    <property type="match status" value="1"/>
</dbReference>
<dbReference type="Pfam" id="PF07715">
    <property type="entry name" value="Plug"/>
    <property type="match status" value="1"/>
</dbReference>
<comment type="caution">
    <text evidence="13">The sequence shown here is derived from an EMBL/GenBank/DDBJ whole genome shotgun (WGS) entry which is preliminary data.</text>
</comment>
<dbReference type="SUPFAM" id="SSF49464">
    <property type="entry name" value="Carboxypeptidase regulatory domain-like"/>
    <property type="match status" value="1"/>
</dbReference>
<protein>
    <submittedName>
        <fullName evidence="13">TonB-dependent receptor</fullName>
    </submittedName>
</protein>
<dbReference type="Pfam" id="PF00593">
    <property type="entry name" value="TonB_dep_Rec_b-barrel"/>
    <property type="match status" value="1"/>
</dbReference>
<keyword evidence="14" id="KW-1185">Reference proteome</keyword>
<evidence type="ECO:0000256" key="9">
    <source>
        <dbReference type="RuleBase" id="RU003357"/>
    </source>
</evidence>
<reference evidence="13 14" key="1">
    <citation type="submission" date="2023-09" db="EMBL/GenBank/DDBJ databases">
        <authorList>
            <person name="Rey-Velasco X."/>
        </authorList>
    </citation>
    <scope>NUCLEOTIDE SEQUENCE [LARGE SCALE GENOMIC DNA]</scope>
    <source>
        <strain evidence="13 14">F260</strain>
    </source>
</reference>
<evidence type="ECO:0000256" key="8">
    <source>
        <dbReference type="PROSITE-ProRule" id="PRU01360"/>
    </source>
</evidence>
<evidence type="ECO:0000259" key="12">
    <source>
        <dbReference type="Pfam" id="PF07715"/>
    </source>
</evidence>
<dbReference type="InterPro" id="IPR023997">
    <property type="entry name" value="TonB-dep_OMP_SusC/RagA_CS"/>
</dbReference>
<dbReference type="NCBIfam" id="TIGR04056">
    <property type="entry name" value="OMP_RagA_SusC"/>
    <property type="match status" value="1"/>
</dbReference>
<dbReference type="PROSITE" id="PS52016">
    <property type="entry name" value="TONB_DEPENDENT_REC_3"/>
    <property type="match status" value="1"/>
</dbReference>
<evidence type="ECO:0000313" key="13">
    <source>
        <dbReference type="EMBL" id="MDT0647160.1"/>
    </source>
</evidence>
<feature type="domain" description="TonB-dependent receptor-like beta-barrel" evidence="11">
    <location>
        <begin position="413"/>
        <end position="955"/>
    </location>
</feature>
<evidence type="ECO:0000259" key="11">
    <source>
        <dbReference type="Pfam" id="PF00593"/>
    </source>
</evidence>